<proteinExistence type="predicted"/>
<evidence type="ECO:0000313" key="1">
    <source>
        <dbReference type="EMBL" id="EGZ09933.1"/>
    </source>
</evidence>
<gene>
    <name evidence="1" type="ORF">PHYSODRAFT_318422</name>
</gene>
<sequence length="229" mass="26547">MATHSEQTCRRCSCRRKACLRRRALQRRQAKFVLQHRQLLLGALFQYRRRQYPAVAPKEPFVEMESDDEIAIDSEDLKVMRDSVDTMQQQLRRGLRDIAEIRELVKQAAAQREVEKRELSTRRRSPYELDSAVSLAAGAQRTRKKKRQESASDLETVANVAWLASMLHPEQQSPAPQVEVQHNEVIASSRPIVPEKQALPAQMSVEVLEQKKMLLPYLDKIEYINCQLR</sequence>
<evidence type="ECO:0000313" key="2">
    <source>
        <dbReference type="Proteomes" id="UP000002640"/>
    </source>
</evidence>
<name>G5A2P3_PHYSP</name>
<dbReference type="InParanoid" id="G5A2P3"/>
<protein>
    <submittedName>
        <fullName evidence="1">Uncharacterized protein</fullName>
    </submittedName>
</protein>
<dbReference type="RefSeq" id="XP_009534794.1">
    <property type="nucleotide sequence ID" value="XM_009536499.1"/>
</dbReference>
<keyword evidence="2" id="KW-1185">Reference proteome</keyword>
<accession>G5A2P3</accession>
<dbReference type="GeneID" id="20644201"/>
<dbReference type="EMBL" id="JH159159">
    <property type="protein sequence ID" value="EGZ09933.1"/>
    <property type="molecule type" value="Genomic_DNA"/>
</dbReference>
<organism evidence="1 2">
    <name type="scientific">Phytophthora sojae (strain P6497)</name>
    <name type="common">Soybean stem and root rot agent</name>
    <name type="synonym">Phytophthora megasperma f. sp. glycines</name>
    <dbReference type="NCBI Taxonomy" id="1094619"/>
    <lineage>
        <taxon>Eukaryota</taxon>
        <taxon>Sar</taxon>
        <taxon>Stramenopiles</taxon>
        <taxon>Oomycota</taxon>
        <taxon>Peronosporomycetes</taxon>
        <taxon>Peronosporales</taxon>
        <taxon>Peronosporaceae</taxon>
        <taxon>Phytophthora</taxon>
    </lineage>
</organism>
<dbReference type="SMR" id="G5A2P3"/>
<dbReference type="Proteomes" id="UP000002640">
    <property type="component" value="Unassembled WGS sequence"/>
</dbReference>
<dbReference type="OMA" id="KEPFVEM"/>
<reference evidence="1 2" key="1">
    <citation type="journal article" date="2006" name="Science">
        <title>Phytophthora genome sequences uncover evolutionary origins and mechanisms of pathogenesis.</title>
        <authorList>
            <person name="Tyler B.M."/>
            <person name="Tripathy S."/>
            <person name="Zhang X."/>
            <person name="Dehal P."/>
            <person name="Jiang R.H."/>
            <person name="Aerts A."/>
            <person name="Arredondo F.D."/>
            <person name="Baxter L."/>
            <person name="Bensasson D."/>
            <person name="Beynon J.L."/>
            <person name="Chapman J."/>
            <person name="Damasceno C.M."/>
            <person name="Dorrance A.E."/>
            <person name="Dou D."/>
            <person name="Dickerman A.W."/>
            <person name="Dubchak I.L."/>
            <person name="Garbelotto M."/>
            <person name="Gijzen M."/>
            <person name="Gordon S.G."/>
            <person name="Govers F."/>
            <person name="Grunwald N.J."/>
            <person name="Huang W."/>
            <person name="Ivors K.L."/>
            <person name="Jones R.W."/>
            <person name="Kamoun S."/>
            <person name="Krampis K."/>
            <person name="Lamour K.H."/>
            <person name="Lee M.K."/>
            <person name="McDonald W.H."/>
            <person name="Medina M."/>
            <person name="Meijer H.J."/>
            <person name="Nordberg E.K."/>
            <person name="Maclean D.J."/>
            <person name="Ospina-Giraldo M.D."/>
            <person name="Morris P.F."/>
            <person name="Phuntumart V."/>
            <person name="Putnam N.H."/>
            <person name="Rash S."/>
            <person name="Rose J.K."/>
            <person name="Sakihama Y."/>
            <person name="Salamov A.A."/>
            <person name="Savidor A."/>
            <person name="Scheuring C.F."/>
            <person name="Smith B.M."/>
            <person name="Sobral B.W."/>
            <person name="Terry A."/>
            <person name="Torto-Alalibo T.A."/>
            <person name="Win J."/>
            <person name="Xu Z."/>
            <person name="Zhang H."/>
            <person name="Grigoriev I.V."/>
            <person name="Rokhsar D.S."/>
            <person name="Boore J.L."/>
        </authorList>
    </citation>
    <scope>NUCLEOTIDE SEQUENCE [LARGE SCALE GENOMIC DNA]</scope>
    <source>
        <strain evidence="1 2">P6497</strain>
    </source>
</reference>
<dbReference type="AlphaFoldDB" id="G5A2P3"/>
<dbReference type="KEGG" id="psoj:PHYSODRAFT_318422"/>